<keyword evidence="4" id="KW-1185">Reference proteome</keyword>
<proteinExistence type="predicted"/>
<dbReference type="Proteomes" id="UP000002009">
    <property type="component" value="Chromosome 14"/>
</dbReference>
<dbReference type="EMBL" id="CP001332">
    <property type="protein sequence ID" value="ACO67530.1"/>
    <property type="molecule type" value="Genomic_DNA"/>
</dbReference>
<sequence>MFGPPKRSHAKTDRDVESLLSQARGGMRAGGRTERQKNLSSLRQRLESIEDASKGDSRLNALLRRLELAEENTEMNGRRPDDKTRPFGGRVRRGSRSSSDEDRESTELTSDESDSSTPAPSPPRRRPASAVKVPGKENASELLSASRARGMEASLRRLRAELDQERKNGERMRAELVELRSAQRKASARGGAAQLASARESEGMRRLQNELDGVKRALVTERKRNAAPKVDTGATAVGVRIRRELDAERKARLTAERALRETRAECARAWEQVKSAEEDAARAAATARKRGEEKSSLERELEIAYERCSRAESLGRDLRREGAALASDAEVVSRANEALDERCATLNSRVEEMERELEELRPLEREVASLREWKKSQASDLKEAMEVLGHV</sequence>
<dbReference type="GeneID" id="8249201"/>
<protein>
    <submittedName>
        <fullName evidence="3">Uncharacterized protein</fullName>
    </submittedName>
</protein>
<feature type="compositionally biased region" description="Acidic residues" evidence="2">
    <location>
        <begin position="101"/>
        <end position="114"/>
    </location>
</feature>
<keyword evidence="1" id="KW-0175">Coiled coil</keyword>
<dbReference type="FunCoup" id="C1EHM0">
    <property type="interactions" value="224"/>
</dbReference>
<organism evidence="3 4">
    <name type="scientific">Micromonas commoda (strain RCC299 / NOUM17 / CCMP2709)</name>
    <name type="common">Picoplanktonic green alga</name>
    <dbReference type="NCBI Taxonomy" id="296587"/>
    <lineage>
        <taxon>Eukaryota</taxon>
        <taxon>Viridiplantae</taxon>
        <taxon>Chlorophyta</taxon>
        <taxon>Mamiellophyceae</taxon>
        <taxon>Mamiellales</taxon>
        <taxon>Mamiellaceae</taxon>
        <taxon>Micromonas</taxon>
    </lineage>
</organism>
<gene>
    <name evidence="3" type="ORF">MICPUN_64275</name>
</gene>
<evidence type="ECO:0000256" key="2">
    <source>
        <dbReference type="SAM" id="MobiDB-lite"/>
    </source>
</evidence>
<name>C1EHM0_MICCC</name>
<feature type="compositionally biased region" description="Basic and acidic residues" evidence="2">
    <location>
        <begin position="44"/>
        <end position="57"/>
    </location>
</feature>
<dbReference type="AlphaFoldDB" id="C1EHM0"/>
<feature type="region of interest" description="Disordered" evidence="2">
    <location>
        <begin position="181"/>
        <end position="206"/>
    </location>
</feature>
<evidence type="ECO:0000313" key="4">
    <source>
        <dbReference type="Proteomes" id="UP000002009"/>
    </source>
</evidence>
<dbReference type="InParanoid" id="C1EHM0"/>
<evidence type="ECO:0000313" key="3">
    <source>
        <dbReference type="EMBL" id="ACO67530.1"/>
    </source>
</evidence>
<accession>C1EHM0</accession>
<feature type="region of interest" description="Disordered" evidence="2">
    <location>
        <begin position="1"/>
        <end position="148"/>
    </location>
</feature>
<evidence type="ECO:0000256" key="1">
    <source>
        <dbReference type="SAM" id="Coils"/>
    </source>
</evidence>
<dbReference type="RefSeq" id="XP_002506272.1">
    <property type="nucleotide sequence ID" value="XM_002506226.1"/>
</dbReference>
<dbReference type="OMA" id="HPREREC"/>
<reference evidence="3 4" key="1">
    <citation type="journal article" date="2009" name="Science">
        <title>Green evolution and dynamic adaptations revealed by genomes of the marine picoeukaryotes Micromonas.</title>
        <authorList>
            <person name="Worden A.Z."/>
            <person name="Lee J.H."/>
            <person name="Mock T."/>
            <person name="Rouze P."/>
            <person name="Simmons M.P."/>
            <person name="Aerts A.L."/>
            <person name="Allen A.E."/>
            <person name="Cuvelier M.L."/>
            <person name="Derelle E."/>
            <person name="Everett M.V."/>
            <person name="Foulon E."/>
            <person name="Grimwood J."/>
            <person name="Gundlach H."/>
            <person name="Henrissat B."/>
            <person name="Napoli C."/>
            <person name="McDonald S.M."/>
            <person name="Parker M.S."/>
            <person name="Rombauts S."/>
            <person name="Salamov A."/>
            <person name="Von Dassow P."/>
            <person name="Badger J.H."/>
            <person name="Coutinho P.M."/>
            <person name="Demir E."/>
            <person name="Dubchak I."/>
            <person name="Gentemann C."/>
            <person name="Eikrem W."/>
            <person name="Gready J.E."/>
            <person name="John U."/>
            <person name="Lanier W."/>
            <person name="Lindquist E.A."/>
            <person name="Lucas S."/>
            <person name="Mayer K.F."/>
            <person name="Moreau H."/>
            <person name="Not F."/>
            <person name="Otillar R."/>
            <person name="Panaud O."/>
            <person name="Pangilinan J."/>
            <person name="Paulsen I."/>
            <person name="Piegu B."/>
            <person name="Poliakov A."/>
            <person name="Robbens S."/>
            <person name="Schmutz J."/>
            <person name="Toulza E."/>
            <person name="Wyss T."/>
            <person name="Zelensky A."/>
            <person name="Zhou K."/>
            <person name="Armbrust E.V."/>
            <person name="Bhattacharya D."/>
            <person name="Goodenough U.W."/>
            <person name="Van de Peer Y."/>
            <person name="Grigoriev I.V."/>
        </authorList>
    </citation>
    <scope>NUCLEOTIDE SEQUENCE [LARGE SCALE GENOMIC DNA]</scope>
    <source>
        <strain evidence="4">RCC299 / NOUM17</strain>
    </source>
</reference>
<feature type="coiled-coil region" evidence="1">
    <location>
        <begin position="294"/>
        <end position="356"/>
    </location>
</feature>
<feature type="compositionally biased region" description="Basic and acidic residues" evidence="2">
    <location>
        <begin position="76"/>
        <end position="85"/>
    </location>
</feature>
<dbReference type="KEGG" id="mis:MICPUN_64275"/>